<reference evidence="4" key="1">
    <citation type="journal article" date="2021" name="PeerJ">
        <title>Extensive microbial diversity within the chicken gut microbiome revealed by metagenomics and culture.</title>
        <authorList>
            <person name="Gilroy R."/>
            <person name="Ravi A."/>
            <person name="Getino M."/>
            <person name="Pursley I."/>
            <person name="Horton D.L."/>
            <person name="Alikhan N.F."/>
            <person name="Baker D."/>
            <person name="Gharbi K."/>
            <person name="Hall N."/>
            <person name="Watson M."/>
            <person name="Adriaenssens E.M."/>
            <person name="Foster-Nyarko E."/>
            <person name="Jarju S."/>
            <person name="Secka A."/>
            <person name="Antonio M."/>
            <person name="Oren A."/>
            <person name="Chaudhuri R.R."/>
            <person name="La Ragione R."/>
            <person name="Hildebrand F."/>
            <person name="Pallen M.J."/>
        </authorList>
    </citation>
    <scope>NUCLEOTIDE SEQUENCE</scope>
    <source>
        <strain evidence="4">ChiGjej6B6-11269</strain>
    </source>
</reference>
<proteinExistence type="predicted"/>
<name>A0A9D2UV36_9ACTN</name>
<dbReference type="GO" id="GO:0016651">
    <property type="term" value="F:oxidoreductase activity, acting on NAD(P)H"/>
    <property type="evidence" value="ECO:0007669"/>
    <property type="project" value="TreeGrafter"/>
</dbReference>
<gene>
    <name evidence="4" type="ORF">K8U77_00485</name>
</gene>
<dbReference type="Gene3D" id="3.90.180.10">
    <property type="entry name" value="Medium-chain alcohol dehydrogenases, catalytic domain"/>
    <property type="match status" value="1"/>
</dbReference>
<protein>
    <submittedName>
        <fullName evidence="4">Zinc-binding dehydrogenase</fullName>
    </submittedName>
</protein>
<dbReference type="Proteomes" id="UP000786989">
    <property type="component" value="Unassembled WGS sequence"/>
</dbReference>
<feature type="domain" description="Alcohol dehydrogenase-like C-terminal" evidence="3">
    <location>
        <begin position="50"/>
        <end position="174"/>
    </location>
</feature>
<dbReference type="EMBL" id="DYWI01000007">
    <property type="protein sequence ID" value="HJF64583.1"/>
    <property type="molecule type" value="Genomic_DNA"/>
</dbReference>
<evidence type="ECO:0000256" key="1">
    <source>
        <dbReference type="ARBA" id="ARBA00022857"/>
    </source>
</evidence>
<evidence type="ECO:0000313" key="5">
    <source>
        <dbReference type="Proteomes" id="UP000786989"/>
    </source>
</evidence>
<evidence type="ECO:0000313" key="4">
    <source>
        <dbReference type="EMBL" id="HJF64583.1"/>
    </source>
</evidence>
<organism evidence="4 5">
    <name type="scientific">Slackia equolifaciens</name>
    <dbReference type="NCBI Taxonomy" id="498718"/>
    <lineage>
        <taxon>Bacteria</taxon>
        <taxon>Bacillati</taxon>
        <taxon>Actinomycetota</taxon>
        <taxon>Coriobacteriia</taxon>
        <taxon>Eggerthellales</taxon>
        <taxon>Eggerthellaceae</taxon>
        <taxon>Slackia</taxon>
    </lineage>
</organism>
<evidence type="ECO:0000256" key="2">
    <source>
        <dbReference type="ARBA" id="ARBA00023002"/>
    </source>
</evidence>
<comment type="caution">
    <text evidence="4">The sequence shown here is derived from an EMBL/GenBank/DDBJ whole genome shotgun (WGS) entry which is preliminary data.</text>
</comment>
<dbReference type="PANTHER" id="PTHR48106:SF18">
    <property type="entry name" value="QUINONE OXIDOREDUCTASE PIG3"/>
    <property type="match status" value="1"/>
</dbReference>
<dbReference type="AlphaFoldDB" id="A0A9D2UV36"/>
<sequence length="211" mass="22371">MNSKNERTAPSTMKAIVINKITPASAAKLSVIEVLRVKPGWLLVRGGPCALGYAAVQIAHALGCKVAATVRSARHRGLLERLGCAYVLEDDGALAAKGLEPTKVLELVGTKTLLDSLKTAARSGVVCHTGILGGEEPLHAFSPLADIPNGVHLTGFHSNWPNQKTVDSMFDFIARHGIEPVIATTFPFERIGEALSLQDRSGFGGKIVVTE</sequence>
<keyword evidence="2" id="KW-0560">Oxidoreductase</keyword>
<dbReference type="Pfam" id="PF00107">
    <property type="entry name" value="ADH_zinc_N"/>
    <property type="match status" value="1"/>
</dbReference>
<keyword evidence="1" id="KW-0521">NADP</keyword>
<reference evidence="4" key="2">
    <citation type="submission" date="2021-09" db="EMBL/GenBank/DDBJ databases">
        <authorList>
            <person name="Gilroy R."/>
        </authorList>
    </citation>
    <scope>NUCLEOTIDE SEQUENCE</scope>
    <source>
        <strain evidence="4">ChiGjej6B6-11269</strain>
    </source>
</reference>
<dbReference type="GO" id="GO:0070402">
    <property type="term" value="F:NADPH binding"/>
    <property type="evidence" value="ECO:0007669"/>
    <property type="project" value="TreeGrafter"/>
</dbReference>
<dbReference type="SUPFAM" id="SSF51735">
    <property type="entry name" value="NAD(P)-binding Rossmann-fold domains"/>
    <property type="match status" value="1"/>
</dbReference>
<dbReference type="PANTHER" id="PTHR48106">
    <property type="entry name" value="QUINONE OXIDOREDUCTASE PIG3-RELATED"/>
    <property type="match status" value="1"/>
</dbReference>
<evidence type="ECO:0000259" key="3">
    <source>
        <dbReference type="Pfam" id="PF00107"/>
    </source>
</evidence>
<dbReference type="InterPro" id="IPR013149">
    <property type="entry name" value="ADH-like_C"/>
</dbReference>
<accession>A0A9D2UV36</accession>
<dbReference type="InterPro" id="IPR036291">
    <property type="entry name" value="NAD(P)-bd_dom_sf"/>
</dbReference>